<feature type="region of interest" description="Disordered" evidence="1">
    <location>
        <begin position="37"/>
        <end position="57"/>
    </location>
</feature>
<feature type="chain" id="PRO_5003191844" evidence="2">
    <location>
        <begin position="20"/>
        <end position="83"/>
    </location>
</feature>
<proteinExistence type="predicted"/>
<organism evidence="3 4">
    <name type="scientific">Leptosphaeria maculans (strain JN3 / isolate v23.1.3 / race Av1-4-5-6-7-8)</name>
    <name type="common">Blackleg fungus</name>
    <name type="synonym">Phoma lingam</name>
    <dbReference type="NCBI Taxonomy" id="985895"/>
    <lineage>
        <taxon>Eukaryota</taxon>
        <taxon>Fungi</taxon>
        <taxon>Dikarya</taxon>
        <taxon>Ascomycota</taxon>
        <taxon>Pezizomycotina</taxon>
        <taxon>Dothideomycetes</taxon>
        <taxon>Pleosporomycetidae</taxon>
        <taxon>Pleosporales</taxon>
        <taxon>Pleosporineae</taxon>
        <taxon>Leptosphaeriaceae</taxon>
        <taxon>Plenodomus</taxon>
        <taxon>Plenodomus lingam/Leptosphaeria maculans species complex</taxon>
    </lineage>
</organism>
<dbReference type="eggNOG" id="ENOG502R8CZ">
    <property type="taxonomic scope" value="Eukaryota"/>
</dbReference>
<dbReference type="EMBL" id="FP929064">
    <property type="protein sequence ID" value="CBX90404.1"/>
    <property type="molecule type" value="Genomic_DNA"/>
</dbReference>
<keyword evidence="2" id="KW-0732">Signal</keyword>
<sequence length="83" mass="7938">MQFSIISLVAALAASTTSAAYIQTNYTSIATPHVPAGTAAPTGSASPSTPTSSVPFTGGASMPQAISGSALGLVIAGGVALML</sequence>
<keyword evidence="4" id="KW-1185">Reference proteome</keyword>
<dbReference type="AlphaFoldDB" id="E4ZGI4"/>
<protein>
    <submittedName>
        <fullName evidence="3">Uncharacterized protein</fullName>
    </submittedName>
</protein>
<accession>E4ZGI4</accession>
<evidence type="ECO:0000313" key="3">
    <source>
        <dbReference type="EMBL" id="CBX90404.1"/>
    </source>
</evidence>
<reference evidence="4" key="1">
    <citation type="journal article" date="2011" name="Nat. Commun.">
        <title>Effector diversification within compartments of the Leptosphaeria maculans genome affected by Repeat-Induced Point mutations.</title>
        <authorList>
            <person name="Rouxel T."/>
            <person name="Grandaubert J."/>
            <person name="Hane J.K."/>
            <person name="Hoede C."/>
            <person name="van de Wouw A.P."/>
            <person name="Couloux A."/>
            <person name="Dominguez V."/>
            <person name="Anthouard V."/>
            <person name="Bally P."/>
            <person name="Bourras S."/>
            <person name="Cozijnsen A.J."/>
            <person name="Ciuffetti L.M."/>
            <person name="Degrave A."/>
            <person name="Dilmaghani A."/>
            <person name="Duret L."/>
            <person name="Fudal I."/>
            <person name="Goodwin S.B."/>
            <person name="Gout L."/>
            <person name="Glaser N."/>
            <person name="Linglin J."/>
            <person name="Kema G.H.J."/>
            <person name="Lapalu N."/>
            <person name="Lawrence C.B."/>
            <person name="May K."/>
            <person name="Meyer M."/>
            <person name="Ollivier B."/>
            <person name="Poulain J."/>
            <person name="Schoch C.L."/>
            <person name="Simon A."/>
            <person name="Spatafora J.W."/>
            <person name="Stachowiak A."/>
            <person name="Turgeon B.G."/>
            <person name="Tyler B.M."/>
            <person name="Vincent D."/>
            <person name="Weissenbach J."/>
            <person name="Amselem J."/>
            <person name="Quesneville H."/>
            <person name="Oliver R.P."/>
            <person name="Wincker P."/>
            <person name="Balesdent M.-H."/>
            <person name="Howlett B.J."/>
        </authorList>
    </citation>
    <scope>NUCLEOTIDE SEQUENCE [LARGE SCALE GENOMIC DNA]</scope>
    <source>
        <strain evidence="4">JN3 / isolate v23.1.3 / race Av1-4-5-6-7-8</strain>
    </source>
</reference>
<dbReference type="VEuPathDB" id="FungiDB:LEMA_P065300.1"/>
<gene>
    <name evidence="3" type="ORF">LEMA_P065300.1</name>
</gene>
<feature type="signal peptide" evidence="2">
    <location>
        <begin position="1"/>
        <end position="19"/>
    </location>
</feature>
<evidence type="ECO:0000256" key="2">
    <source>
        <dbReference type="SAM" id="SignalP"/>
    </source>
</evidence>
<dbReference type="OMA" id="FEGAAHQ"/>
<dbReference type="Proteomes" id="UP000002668">
    <property type="component" value="Genome"/>
</dbReference>
<evidence type="ECO:0000313" key="4">
    <source>
        <dbReference type="Proteomes" id="UP000002668"/>
    </source>
</evidence>
<evidence type="ECO:0000256" key="1">
    <source>
        <dbReference type="SAM" id="MobiDB-lite"/>
    </source>
</evidence>
<dbReference type="InParanoid" id="E4ZGI4"/>
<dbReference type="HOGENOM" id="CLU_193957_0_0_1"/>
<name>E4ZGI4_LEPMJ</name>